<reference evidence="2" key="1">
    <citation type="journal article" date="2019" name="Int. J. Syst. Evol. Microbiol.">
        <title>The Global Catalogue of Microorganisms (GCM) 10K type strain sequencing project: providing services to taxonomists for standard genome sequencing and annotation.</title>
        <authorList>
            <consortium name="The Broad Institute Genomics Platform"/>
            <consortium name="The Broad Institute Genome Sequencing Center for Infectious Disease"/>
            <person name="Wu L."/>
            <person name="Ma J."/>
        </authorList>
    </citation>
    <scope>NUCLEOTIDE SEQUENCE [LARGE SCALE GENOMIC DNA]</scope>
    <source>
        <strain evidence="2">JCM 17919</strain>
    </source>
</reference>
<proteinExistence type="predicted"/>
<evidence type="ECO:0008006" key="3">
    <source>
        <dbReference type="Google" id="ProtNLM"/>
    </source>
</evidence>
<accession>A0ABP8GG73</accession>
<keyword evidence="2" id="KW-1185">Reference proteome</keyword>
<dbReference type="RefSeq" id="WP_345254008.1">
    <property type="nucleotide sequence ID" value="NZ_BAABGY010000005.1"/>
</dbReference>
<comment type="caution">
    <text evidence="1">The sequence shown here is derived from an EMBL/GenBank/DDBJ whole genome shotgun (WGS) entry which is preliminary data.</text>
</comment>
<dbReference type="Proteomes" id="UP001501725">
    <property type="component" value="Unassembled WGS sequence"/>
</dbReference>
<dbReference type="EMBL" id="BAABGY010000005">
    <property type="protein sequence ID" value="GAA4323799.1"/>
    <property type="molecule type" value="Genomic_DNA"/>
</dbReference>
<dbReference type="PROSITE" id="PS51257">
    <property type="entry name" value="PROKAR_LIPOPROTEIN"/>
    <property type="match status" value="1"/>
</dbReference>
<organism evidence="1 2">
    <name type="scientific">Flaviaesturariibacter amylovorans</name>
    <dbReference type="NCBI Taxonomy" id="1084520"/>
    <lineage>
        <taxon>Bacteria</taxon>
        <taxon>Pseudomonadati</taxon>
        <taxon>Bacteroidota</taxon>
        <taxon>Chitinophagia</taxon>
        <taxon>Chitinophagales</taxon>
        <taxon>Chitinophagaceae</taxon>
        <taxon>Flaviaestuariibacter</taxon>
    </lineage>
</organism>
<gene>
    <name evidence="1" type="ORF">GCM10023184_10780</name>
</gene>
<evidence type="ECO:0000313" key="1">
    <source>
        <dbReference type="EMBL" id="GAA4323799.1"/>
    </source>
</evidence>
<evidence type="ECO:0000313" key="2">
    <source>
        <dbReference type="Proteomes" id="UP001501725"/>
    </source>
</evidence>
<protein>
    <recommendedName>
        <fullName evidence="3">Lipoprotein</fullName>
    </recommendedName>
</protein>
<sequence>MKGFIGFLAMMTLLSCNGQSNGDKGNAAAADSTKKTGAAATAAATPGAPAGSGGTLDTARYDYLLKYMANGDTTGRWPVKGPYPLPGAILPFYRPIAYYGNLYSNRMGALGKWPKAEMIPKLLEETRLWNEADTVIKSIPCLHYIAVTAQGAPGKDGMYRYRMPHHQIDTILNWAKEINAIVFIDVQIGLSTFEKEIPLFEKYLSLPNVHLGIDPEFAMNGKGGKKPGSVIGTVTASEVNYVSGYLADLVKKHNLPPKMFMVHRFTKGMVQNYKDITLRPEVQIIMDMDGWGPPDLKKGTYRYWINEQPVQFTGFKLFYVNDTEKSNQKEMMSRETILGLKPKPVYIQYQ</sequence>
<name>A0ABP8GG73_9BACT</name>